<evidence type="ECO:0000313" key="2">
    <source>
        <dbReference type="Proteomes" id="UP000435112"/>
    </source>
</evidence>
<dbReference type="Proteomes" id="UP000435112">
    <property type="component" value="Unassembled WGS sequence"/>
</dbReference>
<sequence>MNSSSSSALCLPVSAAPVSSAGHLHIYKSVGGGVPSDRSEICRVDGGFELSRNGLFMEFCTESVQNGRDRSYGNRSIIYI</sequence>
<gene>
    <name evidence="1" type="ORF">PR002_g32826</name>
</gene>
<organism evidence="1 2">
    <name type="scientific">Phytophthora rubi</name>
    <dbReference type="NCBI Taxonomy" id="129364"/>
    <lineage>
        <taxon>Eukaryota</taxon>
        <taxon>Sar</taxon>
        <taxon>Stramenopiles</taxon>
        <taxon>Oomycota</taxon>
        <taxon>Peronosporomycetes</taxon>
        <taxon>Peronosporales</taxon>
        <taxon>Peronosporaceae</taxon>
        <taxon>Phytophthora</taxon>
    </lineage>
</organism>
<reference evidence="1 2" key="1">
    <citation type="submission" date="2018-09" db="EMBL/GenBank/DDBJ databases">
        <title>Genomic investigation of the strawberry pathogen Phytophthora fragariae indicates pathogenicity is determined by transcriptional variation in three key races.</title>
        <authorList>
            <person name="Adams T.M."/>
            <person name="Armitage A.D."/>
            <person name="Sobczyk M.K."/>
            <person name="Bates H.J."/>
            <person name="Dunwell J.M."/>
            <person name="Nellist C.F."/>
            <person name="Harrison R.J."/>
        </authorList>
    </citation>
    <scope>NUCLEOTIDE SEQUENCE [LARGE SCALE GENOMIC DNA]</scope>
    <source>
        <strain evidence="1 2">SCRP324</strain>
    </source>
</reference>
<accession>A0A6A3G5G4</accession>
<proteinExistence type="predicted"/>
<comment type="caution">
    <text evidence="1">The sequence shown here is derived from an EMBL/GenBank/DDBJ whole genome shotgun (WGS) entry which is preliminary data.</text>
</comment>
<dbReference type="AlphaFoldDB" id="A0A6A3G5G4"/>
<protein>
    <submittedName>
        <fullName evidence="1">Uncharacterized protein</fullName>
    </submittedName>
</protein>
<name>A0A6A3G5G4_9STRA</name>
<dbReference type="EMBL" id="QXFU01012132">
    <property type="protein sequence ID" value="KAE8951906.1"/>
    <property type="molecule type" value="Genomic_DNA"/>
</dbReference>
<evidence type="ECO:0000313" key="1">
    <source>
        <dbReference type="EMBL" id="KAE8951906.1"/>
    </source>
</evidence>